<dbReference type="AlphaFoldDB" id="A0AB33JL83"/>
<accession>A0AB33JL83</accession>
<gene>
    <name evidence="3" type="ORF">GTC17262_18380</name>
</gene>
<evidence type="ECO:0000259" key="2">
    <source>
        <dbReference type="Pfam" id="PF13175"/>
    </source>
</evidence>
<organism evidence="3">
    <name type="scientific">Prevotella sp. GTC17262</name>
    <dbReference type="NCBI Taxonomy" id="3236797"/>
    <lineage>
        <taxon>Bacteria</taxon>
        <taxon>Pseudomonadati</taxon>
        <taxon>Bacteroidota</taxon>
        <taxon>Bacteroidia</taxon>
        <taxon>Bacteroidales</taxon>
        <taxon>Prevotellaceae</taxon>
        <taxon>Prevotella</taxon>
    </lineage>
</organism>
<dbReference type="InterPro" id="IPR027417">
    <property type="entry name" value="P-loop_NTPase"/>
</dbReference>
<evidence type="ECO:0000313" key="3">
    <source>
        <dbReference type="EMBL" id="BFO81647.1"/>
    </source>
</evidence>
<dbReference type="InterPro" id="IPR041685">
    <property type="entry name" value="AAA_GajA/Old/RecF-like"/>
</dbReference>
<reference evidence="3" key="1">
    <citation type="submission" date="2024-07" db="EMBL/GenBank/DDBJ databases">
        <title>Complete genome sequence of Prevotella sp. YM-2024 GTC17262.</title>
        <authorList>
            <person name="Hayashi M."/>
            <person name="Muto Y."/>
            <person name="Tanaka K."/>
            <person name="Niwa H."/>
        </authorList>
    </citation>
    <scope>NUCLEOTIDE SEQUENCE</scope>
    <source>
        <strain evidence="3">GTC17262</strain>
    </source>
</reference>
<dbReference type="Gene3D" id="3.40.50.300">
    <property type="entry name" value="P-loop containing nucleotide triphosphate hydrolases"/>
    <property type="match status" value="2"/>
</dbReference>
<dbReference type="SUPFAM" id="SSF52540">
    <property type="entry name" value="P-loop containing nucleoside triphosphate hydrolases"/>
    <property type="match status" value="1"/>
</dbReference>
<dbReference type="EMBL" id="AP035789">
    <property type="protein sequence ID" value="BFO81647.1"/>
    <property type="molecule type" value="Genomic_DNA"/>
</dbReference>
<dbReference type="PANTHER" id="PTHR43581:SF4">
    <property type="entry name" value="ATP_GTP PHOSPHATASE"/>
    <property type="match status" value="1"/>
</dbReference>
<keyword evidence="1" id="KW-0175">Coiled coil</keyword>
<proteinExistence type="predicted"/>
<name>A0AB33JL83_9BACT</name>
<dbReference type="CDD" id="cd00267">
    <property type="entry name" value="ABC_ATPase"/>
    <property type="match status" value="1"/>
</dbReference>
<sequence>MSDMNTIGFSNFRRFATFPEMDLGDITLLVGGNNSGKSTLVKALLLCVDNLKLMSSYTKTNIFEFGAPKFRFDANEWHDVKIKTFSRAIHNKPVPVIDLGSDEEKPELPSEMRFVFTIGSFRFVFDVYGERDGDEVTGEVSYISIEDRGNMVKYDVSFKSHDMCYSVLGSTSERETLIKRLYRDYKSAKEELEKLSDEGNDIAAISSQSEKVASLEKRIEEFVNPDDNELPEDFDYEQALRQQFRNFHAHEYTTTSWDYLPLEFYYSQLNGNLLVDLIGNFIQFAKNPGAAAPKDIEDPNEYGVAMQEYMRIQAAREDLKQEEDKIRKSQEDLKALLNSFKIEYITAHAANQNTIYNTADRNDYIAQTVHGFVRAKIARGQKEYAFVTDWMRKFGVGHDFDVISIDGEAYRVKIKDEDNSTVNLADKGMGSIQLMILLLRLATILREYEPQNIVALEESDQLRYPTIIIEEPEQNLHPKVQSQLADLFLYLNKEYYCKFVVETHSEYLIRKTQVLVSKENFEDNSSMKENNPFKVYYFDGENKDKPYYSMEYRTDGKFSNEFGTGFFDTASNLAFELF</sequence>
<feature type="domain" description="Endonuclease GajA/Old nuclease/RecF-like AAA" evidence="2">
    <location>
        <begin position="7"/>
        <end position="509"/>
    </location>
</feature>
<protein>
    <recommendedName>
        <fullName evidence="2">Endonuclease GajA/Old nuclease/RecF-like AAA domain-containing protein</fullName>
    </recommendedName>
</protein>
<dbReference type="InterPro" id="IPR051396">
    <property type="entry name" value="Bact_Antivir_Def_Nuclease"/>
</dbReference>
<feature type="coiled-coil region" evidence="1">
    <location>
        <begin position="305"/>
        <end position="339"/>
    </location>
</feature>
<dbReference type="Pfam" id="PF13175">
    <property type="entry name" value="AAA_15"/>
    <property type="match status" value="1"/>
</dbReference>
<evidence type="ECO:0000256" key="1">
    <source>
        <dbReference type="SAM" id="Coils"/>
    </source>
</evidence>
<dbReference type="PANTHER" id="PTHR43581">
    <property type="entry name" value="ATP/GTP PHOSPHATASE"/>
    <property type="match status" value="1"/>
</dbReference>